<evidence type="ECO:0000313" key="6">
    <source>
        <dbReference type="EMBL" id="TMJ09335.1"/>
    </source>
</evidence>
<keyword evidence="3" id="KW-0540">Nuclease</keyword>
<accession>A0A537LMT8</accession>
<protein>
    <submittedName>
        <fullName evidence="6">Endonuclease V</fullName>
    </submittedName>
</protein>
<dbReference type="CDD" id="cd06559">
    <property type="entry name" value="Endonuclease_V"/>
    <property type="match status" value="1"/>
</dbReference>
<dbReference type="Proteomes" id="UP000318661">
    <property type="component" value="Unassembled WGS sequence"/>
</dbReference>
<comment type="caution">
    <text evidence="6">The sequence shown here is derived from an EMBL/GenBank/DDBJ whole genome shotgun (WGS) entry which is preliminary data.</text>
</comment>
<evidence type="ECO:0000256" key="2">
    <source>
        <dbReference type="ARBA" id="ARBA00022490"/>
    </source>
</evidence>
<reference evidence="6 7" key="1">
    <citation type="journal article" date="2019" name="Nat. Microbiol.">
        <title>Mediterranean grassland soil C-N compound turnover is dependent on rainfall and depth, and is mediated by genomically divergent microorganisms.</title>
        <authorList>
            <person name="Diamond S."/>
            <person name="Andeer P.F."/>
            <person name="Li Z."/>
            <person name="Crits-Christoph A."/>
            <person name="Burstein D."/>
            <person name="Anantharaman K."/>
            <person name="Lane K.R."/>
            <person name="Thomas B.C."/>
            <person name="Pan C."/>
            <person name="Northen T.R."/>
            <person name="Banfield J.F."/>
        </authorList>
    </citation>
    <scope>NUCLEOTIDE SEQUENCE [LARGE SCALE GENOMIC DNA]</scope>
    <source>
        <strain evidence="6">NP_2</strain>
    </source>
</reference>
<sequence length="229" mass="24516">MDPWPQTPDELVEVQLRLAALTPPLWRPSGACRVGACFVCFPRGFEGPGAPGDRAWAAAIITAGTRVIAHAVSEGEAAASYRSGFLALREGPSLERAVRALPEIPDVLLVDATGRDHPRRAGLALHLGARLDVPSIGVTDRTLMAEGAWPPDEPGATSPLRLGAEVVGFWVRTVPGARPLAVHAAWRTDPQSAVEVVRAVTAGVRTPEPLRLARRIARQERARQRPTPI</sequence>
<dbReference type="GO" id="GO:0003727">
    <property type="term" value="F:single-stranded RNA binding"/>
    <property type="evidence" value="ECO:0007669"/>
    <property type="project" value="TreeGrafter"/>
</dbReference>
<dbReference type="GO" id="GO:0005737">
    <property type="term" value="C:cytoplasm"/>
    <property type="evidence" value="ECO:0007669"/>
    <property type="project" value="UniProtKB-SubCell"/>
</dbReference>
<evidence type="ECO:0000256" key="1">
    <source>
        <dbReference type="ARBA" id="ARBA00004496"/>
    </source>
</evidence>
<dbReference type="Pfam" id="PF04493">
    <property type="entry name" value="Endonuclease_5"/>
    <property type="match status" value="1"/>
</dbReference>
<evidence type="ECO:0000256" key="3">
    <source>
        <dbReference type="ARBA" id="ARBA00022722"/>
    </source>
</evidence>
<evidence type="ECO:0000256" key="4">
    <source>
        <dbReference type="ARBA" id="ARBA00022759"/>
    </source>
</evidence>
<evidence type="ECO:0000256" key="5">
    <source>
        <dbReference type="ARBA" id="ARBA00022801"/>
    </source>
</evidence>
<organism evidence="6 7">
    <name type="scientific">Candidatus Segetimicrobium genomatis</name>
    <dbReference type="NCBI Taxonomy" id="2569760"/>
    <lineage>
        <taxon>Bacteria</taxon>
        <taxon>Bacillati</taxon>
        <taxon>Candidatus Sysuimicrobiota</taxon>
        <taxon>Candidatus Sysuimicrobiia</taxon>
        <taxon>Candidatus Sysuimicrobiales</taxon>
        <taxon>Candidatus Segetimicrobiaceae</taxon>
        <taxon>Candidatus Segetimicrobium</taxon>
    </lineage>
</organism>
<dbReference type="GO" id="GO:0006281">
    <property type="term" value="P:DNA repair"/>
    <property type="evidence" value="ECO:0007669"/>
    <property type="project" value="InterPro"/>
</dbReference>
<dbReference type="AlphaFoldDB" id="A0A537LMT8"/>
<gene>
    <name evidence="6" type="ORF">E6G99_02815</name>
</gene>
<dbReference type="InterPro" id="IPR007581">
    <property type="entry name" value="Endonuclease-V"/>
</dbReference>
<dbReference type="EMBL" id="VBAJ01000058">
    <property type="protein sequence ID" value="TMJ09335.1"/>
    <property type="molecule type" value="Genomic_DNA"/>
</dbReference>
<name>A0A537LMT8_9BACT</name>
<comment type="subcellular location">
    <subcellularLocation>
        <location evidence="1">Cytoplasm</location>
    </subcellularLocation>
</comment>
<keyword evidence="2" id="KW-0963">Cytoplasm</keyword>
<evidence type="ECO:0000313" key="7">
    <source>
        <dbReference type="Proteomes" id="UP000318661"/>
    </source>
</evidence>
<keyword evidence="4 6" id="KW-0255">Endonuclease</keyword>
<proteinExistence type="predicted"/>
<dbReference type="Gene3D" id="3.30.2170.10">
    <property type="entry name" value="archaeoglobus fulgidus dsm 4304 superfamily"/>
    <property type="match status" value="1"/>
</dbReference>
<dbReference type="PANTHER" id="PTHR28511:SF1">
    <property type="entry name" value="ENDONUCLEASE V"/>
    <property type="match status" value="1"/>
</dbReference>
<keyword evidence="5" id="KW-0378">Hydrolase</keyword>
<dbReference type="PANTHER" id="PTHR28511">
    <property type="entry name" value="ENDONUCLEASE V"/>
    <property type="match status" value="1"/>
</dbReference>
<dbReference type="GO" id="GO:0016891">
    <property type="term" value="F:RNA endonuclease activity producing 5'-phosphomonoesters, hydrolytic mechanism"/>
    <property type="evidence" value="ECO:0007669"/>
    <property type="project" value="TreeGrafter"/>
</dbReference>